<dbReference type="RefSeq" id="WP_048448670.1">
    <property type="nucleotide sequence ID" value="NZ_LABY01000455.1"/>
</dbReference>
<dbReference type="CDD" id="cd00130">
    <property type="entry name" value="PAS"/>
    <property type="match status" value="1"/>
</dbReference>
<dbReference type="InterPro" id="IPR000014">
    <property type="entry name" value="PAS"/>
</dbReference>
<feature type="domain" description="PAC" evidence="5">
    <location>
        <begin position="99"/>
        <end position="153"/>
    </location>
</feature>
<accession>A0A0J6RVQ8</accession>
<dbReference type="AlphaFoldDB" id="A0A0J6RVQ8"/>
<dbReference type="Pfam" id="PF13426">
    <property type="entry name" value="PAS_9"/>
    <property type="match status" value="1"/>
</dbReference>
<dbReference type="OrthoDB" id="7991996at2"/>
<dbReference type="Proteomes" id="UP000035955">
    <property type="component" value="Unassembled WGS sequence"/>
</dbReference>
<reference evidence="6 7" key="1">
    <citation type="submission" date="2015-03" db="EMBL/GenBank/DDBJ databases">
        <title>Genome sequencing of Methylobacterium variabile DSM 16961.</title>
        <authorList>
            <person name="Chaudhry V."/>
            <person name="Patil P.B."/>
        </authorList>
    </citation>
    <scope>NUCLEOTIDE SEQUENCE [LARGE SCALE GENOMIC DNA]</scope>
    <source>
        <strain evidence="6 7">DSM 16961</strain>
    </source>
</reference>
<keyword evidence="1" id="KW-0285">Flavoprotein</keyword>
<feature type="non-terminal residue" evidence="6">
    <location>
        <position position="159"/>
    </location>
</feature>
<evidence type="ECO:0000256" key="2">
    <source>
        <dbReference type="ARBA" id="ARBA00022643"/>
    </source>
</evidence>
<dbReference type="PANTHER" id="PTHR47429">
    <property type="entry name" value="PROTEIN TWIN LOV 1"/>
    <property type="match status" value="1"/>
</dbReference>
<keyword evidence="6" id="KW-0808">Transferase</keyword>
<dbReference type="SMART" id="SM00086">
    <property type="entry name" value="PAC"/>
    <property type="match status" value="1"/>
</dbReference>
<dbReference type="PROSITE" id="PS50112">
    <property type="entry name" value="PAS"/>
    <property type="match status" value="1"/>
</dbReference>
<keyword evidence="6" id="KW-0418">Kinase</keyword>
<dbReference type="GO" id="GO:0016301">
    <property type="term" value="F:kinase activity"/>
    <property type="evidence" value="ECO:0007669"/>
    <property type="project" value="UniProtKB-KW"/>
</dbReference>
<evidence type="ECO:0000313" key="7">
    <source>
        <dbReference type="Proteomes" id="UP000035955"/>
    </source>
</evidence>
<sequence length="159" mass="17377">MSARDGTDASRDAALAAAVAAARGRAGPFLAALERSRHPMLISDPTLPDNPVVFANPAFLTLTGYPAEEVVGRNCRFLQGAETDPGAVAAIREGLREEREIRVTILNYRRDGSRFWNQLLICPIRDEAGRLVNHFASQLDMSHVHEAEAGRTRLADNDL</sequence>
<gene>
    <name evidence="6" type="ORF">VQ02_33920</name>
</gene>
<keyword evidence="3" id="KW-0157">Chromophore</keyword>
<dbReference type="Gene3D" id="3.30.450.20">
    <property type="entry name" value="PAS domain"/>
    <property type="match status" value="1"/>
</dbReference>
<dbReference type="NCBIfam" id="TIGR00229">
    <property type="entry name" value="sensory_box"/>
    <property type="match status" value="1"/>
</dbReference>
<evidence type="ECO:0000259" key="5">
    <source>
        <dbReference type="PROSITE" id="PS50113"/>
    </source>
</evidence>
<proteinExistence type="predicted"/>
<evidence type="ECO:0000313" key="6">
    <source>
        <dbReference type="EMBL" id="KMO26975.1"/>
    </source>
</evidence>
<dbReference type="InterPro" id="IPR035965">
    <property type="entry name" value="PAS-like_dom_sf"/>
</dbReference>
<keyword evidence="2" id="KW-0288">FMN</keyword>
<dbReference type="PANTHER" id="PTHR47429:SF2">
    <property type="entry name" value="PROTEIN TWIN LOV 1"/>
    <property type="match status" value="1"/>
</dbReference>
<evidence type="ECO:0000256" key="1">
    <source>
        <dbReference type="ARBA" id="ARBA00022630"/>
    </source>
</evidence>
<dbReference type="InterPro" id="IPR000700">
    <property type="entry name" value="PAS-assoc_C"/>
</dbReference>
<dbReference type="EMBL" id="LABY01000455">
    <property type="protein sequence ID" value="KMO26975.1"/>
    <property type="molecule type" value="Genomic_DNA"/>
</dbReference>
<dbReference type="InterPro" id="IPR001610">
    <property type="entry name" value="PAC"/>
</dbReference>
<dbReference type="PROSITE" id="PS50113">
    <property type="entry name" value="PAC"/>
    <property type="match status" value="1"/>
</dbReference>
<feature type="domain" description="PAS" evidence="4">
    <location>
        <begin position="32"/>
        <end position="74"/>
    </location>
</feature>
<organism evidence="6 7">
    <name type="scientific">Methylobacterium variabile</name>
    <dbReference type="NCBI Taxonomy" id="298794"/>
    <lineage>
        <taxon>Bacteria</taxon>
        <taxon>Pseudomonadati</taxon>
        <taxon>Pseudomonadota</taxon>
        <taxon>Alphaproteobacteria</taxon>
        <taxon>Hyphomicrobiales</taxon>
        <taxon>Methylobacteriaceae</taxon>
        <taxon>Methylobacterium</taxon>
    </lineage>
</organism>
<name>A0A0J6RVQ8_9HYPH</name>
<evidence type="ECO:0000259" key="4">
    <source>
        <dbReference type="PROSITE" id="PS50112"/>
    </source>
</evidence>
<comment type="caution">
    <text evidence="6">The sequence shown here is derived from an EMBL/GenBank/DDBJ whole genome shotgun (WGS) entry which is preliminary data.</text>
</comment>
<protein>
    <submittedName>
        <fullName evidence="6">Histidine kinase</fullName>
    </submittedName>
</protein>
<keyword evidence="7" id="KW-1185">Reference proteome</keyword>
<dbReference type="SUPFAM" id="SSF55785">
    <property type="entry name" value="PYP-like sensor domain (PAS domain)"/>
    <property type="match status" value="1"/>
</dbReference>
<evidence type="ECO:0000256" key="3">
    <source>
        <dbReference type="ARBA" id="ARBA00022991"/>
    </source>
</evidence>